<dbReference type="GO" id="GO:0005634">
    <property type="term" value="C:nucleus"/>
    <property type="evidence" value="ECO:0007669"/>
    <property type="project" value="UniProtKB-SubCell"/>
</dbReference>
<evidence type="ECO:0000256" key="2">
    <source>
        <dbReference type="ARBA" id="ARBA00022723"/>
    </source>
</evidence>
<dbReference type="OMA" id="FYWLAKY"/>
<dbReference type="Proteomes" id="UP000016924">
    <property type="component" value="Unassembled WGS sequence"/>
</dbReference>
<name>R7YVU4_CONA1</name>
<dbReference type="GO" id="GO:0006351">
    <property type="term" value="P:DNA-templated transcription"/>
    <property type="evidence" value="ECO:0007669"/>
    <property type="project" value="InterPro"/>
</dbReference>
<dbReference type="PANTHER" id="PTHR40626:SF12">
    <property type="entry name" value="RFEC"/>
    <property type="match status" value="1"/>
</dbReference>
<evidence type="ECO:0000256" key="7">
    <source>
        <dbReference type="PROSITE-ProRule" id="PRU00042"/>
    </source>
</evidence>
<dbReference type="InterPro" id="IPR051059">
    <property type="entry name" value="VerF-like"/>
</dbReference>
<dbReference type="GeneID" id="19902594"/>
<dbReference type="eggNOG" id="KOG1721">
    <property type="taxonomic scope" value="Eukaryota"/>
</dbReference>
<sequence length="1054" mass="114999">MDESYHSNGLPPTVSGNHGHSLTQLQPLQRFHSASNHLPTLPPLNSAAAQFQSIYGPGSAPQTPLTPHAAVSSSATNGYTAIAPQPQLRSVQTLSSHLPPVLPFGASQSSTPPSSSAFASPHHLASSSTQGRLHDIRPMPHGGLGMQPQYGQPQLLSQPPMPPSQEQEPIHVVGQQGRRGVLPNATGRPLPGKAALVPTKDAEGKYTCPNCTKTYLHLKHLKRHLLRHTGERPYQCRLCKDTFSRSDILKRHFQKCSIRRGNPTGESHLADSQSHLKKNRLSTGSVSDMSLANNITTSTAYSDGTFGNAFTSLPPLTASSNTYVEPLPSMSTRTSRSNSLMRPGTGIGNENRRSMSDMNIAGRNIFDLGPEYRPATTLGDISQGMSAYGMTQAQSAGHMSQPFAYNASGTGSELHSNLGLKSEDSNPLLYGRPSIAGTATLQEGQGSALQWPSPFQTNGQDGFMAPTSMSAGPGTTKAASTLTNNFQSHNGMSQDGMFDSLYTGTASFGGDQIFEHWDVDSSLNKDPWQAKADALLDFAFSGQGVLASHTDGSKYQALKAILTVDNIRHFLDQFKNFQGHWPMIHLPTFNPIHANNGLVLTIICIGAVYSERIDAQQVRSFMEVVKSAVHRTSNLYALASEATTEPDSLLQQQPSDIEEIQTLFLLSCLLIWHGNEVHRRMAREEFPKVARVVSRIGLLCPAEYGQPGTLLSSHPGYSVLHQSGPIPDSHELSAWSWAAWVEQEKRLRIVYLVFLIDAAMVVFFNSTPQFNASDVRLPLPSDDAPWEAKSAVDCANALGLNGSEAQYKNTTGNRALKQPDMCQLMSSILQSDGEFESHRTNVYGKFILIHALHVQIWHIQRRASQQVTPIPNTTAFSPGGGSASLLKHAWSAANGTNGSMGKNSSGYASPLEPYGQDVHQMHKALNSALEKWKKTWDRDMDSQYPPSQPVLRRVGFCRDGIHFYYLATHFLRSTRAADWHAHPDVRFRQVFSLLRQIKTHLATKQPYGTGEIGAVGDIHEDYGMEGLTLNMKHLFTPIAPHVELPGLHAVGLTI</sequence>
<dbReference type="SUPFAM" id="SSF57667">
    <property type="entry name" value="beta-beta-alpha zinc fingers"/>
    <property type="match status" value="1"/>
</dbReference>
<gene>
    <name evidence="10" type="ORF">W97_05283</name>
</gene>
<dbReference type="SMART" id="SM00355">
    <property type="entry name" value="ZnF_C2H2"/>
    <property type="match status" value="2"/>
</dbReference>
<dbReference type="PROSITE" id="PS00028">
    <property type="entry name" value="ZINC_FINGER_C2H2_1"/>
    <property type="match status" value="1"/>
</dbReference>
<keyword evidence="2" id="KW-0479">Metal-binding</keyword>
<feature type="compositionally biased region" description="Low complexity" evidence="8">
    <location>
        <begin position="106"/>
        <end position="128"/>
    </location>
</feature>
<protein>
    <recommendedName>
        <fullName evidence="9">C2H2-type domain-containing protein</fullName>
    </recommendedName>
</protein>
<feature type="domain" description="C2H2-type" evidence="9">
    <location>
        <begin position="206"/>
        <end position="233"/>
    </location>
</feature>
<evidence type="ECO:0000256" key="1">
    <source>
        <dbReference type="ARBA" id="ARBA00004123"/>
    </source>
</evidence>
<keyword evidence="4 7" id="KW-0863">Zinc-finger</keyword>
<dbReference type="EMBL" id="JH767578">
    <property type="protein sequence ID" value="EON66040.1"/>
    <property type="molecule type" value="Genomic_DNA"/>
</dbReference>
<evidence type="ECO:0000313" key="10">
    <source>
        <dbReference type="EMBL" id="EON66040.1"/>
    </source>
</evidence>
<dbReference type="GO" id="GO:0000785">
    <property type="term" value="C:chromatin"/>
    <property type="evidence" value="ECO:0007669"/>
    <property type="project" value="TreeGrafter"/>
</dbReference>
<evidence type="ECO:0000259" key="9">
    <source>
        <dbReference type="PROSITE" id="PS50157"/>
    </source>
</evidence>
<keyword evidence="5" id="KW-0862">Zinc</keyword>
<feature type="region of interest" description="Disordered" evidence="8">
    <location>
        <begin position="1"/>
        <end position="21"/>
    </location>
</feature>
<comment type="subcellular location">
    <subcellularLocation>
        <location evidence="1">Nucleus</location>
    </subcellularLocation>
</comment>
<dbReference type="CDD" id="cd12148">
    <property type="entry name" value="fungal_TF_MHR"/>
    <property type="match status" value="1"/>
</dbReference>
<dbReference type="GO" id="GO:0008270">
    <property type="term" value="F:zinc ion binding"/>
    <property type="evidence" value="ECO:0007669"/>
    <property type="project" value="UniProtKB-KW"/>
</dbReference>
<dbReference type="PANTHER" id="PTHR40626">
    <property type="entry name" value="MIP31509P"/>
    <property type="match status" value="1"/>
</dbReference>
<dbReference type="InterPro" id="IPR007219">
    <property type="entry name" value="XnlR_reg_dom"/>
</dbReference>
<reference evidence="11" key="1">
    <citation type="submission" date="2012-06" db="EMBL/GenBank/DDBJ databases">
        <title>The genome sequence of Coniosporium apollinis CBS 100218.</title>
        <authorList>
            <consortium name="The Broad Institute Genome Sequencing Platform"/>
            <person name="Cuomo C."/>
            <person name="Gorbushina A."/>
            <person name="Noack S."/>
            <person name="Walker B."/>
            <person name="Young S.K."/>
            <person name="Zeng Q."/>
            <person name="Gargeya S."/>
            <person name="Fitzgerald M."/>
            <person name="Haas B."/>
            <person name="Abouelleil A."/>
            <person name="Alvarado L."/>
            <person name="Arachchi H.M."/>
            <person name="Berlin A.M."/>
            <person name="Chapman S.B."/>
            <person name="Goldberg J."/>
            <person name="Griggs A."/>
            <person name="Gujja S."/>
            <person name="Hansen M."/>
            <person name="Howarth C."/>
            <person name="Imamovic A."/>
            <person name="Larimer J."/>
            <person name="McCowan C."/>
            <person name="Montmayeur A."/>
            <person name="Murphy C."/>
            <person name="Neiman D."/>
            <person name="Pearson M."/>
            <person name="Priest M."/>
            <person name="Roberts A."/>
            <person name="Saif S."/>
            <person name="Shea T."/>
            <person name="Sisk P."/>
            <person name="Sykes S."/>
            <person name="Wortman J."/>
            <person name="Nusbaum C."/>
            <person name="Birren B."/>
        </authorList>
    </citation>
    <scope>NUCLEOTIDE SEQUENCE [LARGE SCALE GENOMIC DNA]</scope>
    <source>
        <strain evidence="11">CBS 100218</strain>
    </source>
</reference>
<keyword evidence="6" id="KW-0539">Nucleus</keyword>
<evidence type="ECO:0000313" key="11">
    <source>
        <dbReference type="Proteomes" id="UP000016924"/>
    </source>
</evidence>
<keyword evidence="11" id="KW-1185">Reference proteome</keyword>
<feature type="region of interest" description="Disordered" evidence="8">
    <location>
        <begin position="327"/>
        <end position="354"/>
    </location>
</feature>
<dbReference type="OrthoDB" id="9439903at2759"/>
<accession>R7YVU4</accession>
<feature type="compositionally biased region" description="Polar residues" evidence="8">
    <location>
        <begin position="327"/>
        <end position="340"/>
    </location>
</feature>
<evidence type="ECO:0000256" key="4">
    <source>
        <dbReference type="ARBA" id="ARBA00022771"/>
    </source>
</evidence>
<evidence type="ECO:0000256" key="3">
    <source>
        <dbReference type="ARBA" id="ARBA00022737"/>
    </source>
</evidence>
<dbReference type="AlphaFoldDB" id="R7YVU4"/>
<evidence type="ECO:0000256" key="8">
    <source>
        <dbReference type="SAM" id="MobiDB-lite"/>
    </source>
</evidence>
<organism evidence="10 11">
    <name type="scientific">Coniosporium apollinis (strain CBS 100218)</name>
    <name type="common">Rock-inhabiting black yeast</name>
    <dbReference type="NCBI Taxonomy" id="1168221"/>
    <lineage>
        <taxon>Eukaryota</taxon>
        <taxon>Fungi</taxon>
        <taxon>Dikarya</taxon>
        <taxon>Ascomycota</taxon>
        <taxon>Pezizomycotina</taxon>
        <taxon>Dothideomycetes</taxon>
        <taxon>Dothideomycetes incertae sedis</taxon>
        <taxon>Coniosporium</taxon>
    </lineage>
</organism>
<evidence type="ECO:0000256" key="6">
    <source>
        <dbReference type="ARBA" id="ARBA00023242"/>
    </source>
</evidence>
<keyword evidence="3" id="KW-0677">Repeat</keyword>
<dbReference type="PROSITE" id="PS50157">
    <property type="entry name" value="ZINC_FINGER_C2H2_2"/>
    <property type="match status" value="2"/>
</dbReference>
<dbReference type="Pfam" id="PF04082">
    <property type="entry name" value="Fungal_trans"/>
    <property type="match status" value="1"/>
</dbReference>
<dbReference type="InterPro" id="IPR036236">
    <property type="entry name" value="Znf_C2H2_sf"/>
</dbReference>
<dbReference type="RefSeq" id="XP_007781357.1">
    <property type="nucleotide sequence ID" value="XM_007783167.1"/>
</dbReference>
<feature type="region of interest" description="Disordered" evidence="8">
    <location>
        <begin position="102"/>
        <end position="168"/>
    </location>
</feature>
<feature type="domain" description="C2H2-type" evidence="9">
    <location>
        <begin position="234"/>
        <end position="264"/>
    </location>
</feature>
<evidence type="ECO:0000256" key="5">
    <source>
        <dbReference type="ARBA" id="ARBA00022833"/>
    </source>
</evidence>
<dbReference type="HOGENOM" id="CLU_014245_1_0_1"/>
<proteinExistence type="predicted"/>
<dbReference type="Gene3D" id="3.30.160.60">
    <property type="entry name" value="Classic Zinc Finger"/>
    <property type="match status" value="2"/>
</dbReference>
<dbReference type="GO" id="GO:0000981">
    <property type="term" value="F:DNA-binding transcription factor activity, RNA polymerase II-specific"/>
    <property type="evidence" value="ECO:0007669"/>
    <property type="project" value="InterPro"/>
</dbReference>
<dbReference type="InterPro" id="IPR013087">
    <property type="entry name" value="Znf_C2H2_type"/>
</dbReference>
<dbReference type="GO" id="GO:0000978">
    <property type="term" value="F:RNA polymerase II cis-regulatory region sequence-specific DNA binding"/>
    <property type="evidence" value="ECO:0007669"/>
    <property type="project" value="InterPro"/>
</dbReference>
<dbReference type="STRING" id="1168221.R7YVU4"/>